<reference evidence="1 2" key="1">
    <citation type="submission" date="2020-03" db="EMBL/GenBank/DDBJ databases">
        <title>Genomic Encyclopedia of Type Strains, Phase IV (KMG-IV): sequencing the most valuable type-strain genomes for metagenomic binning, comparative biology and taxonomic classification.</title>
        <authorList>
            <person name="Goeker M."/>
        </authorList>
    </citation>
    <scope>NUCLEOTIDE SEQUENCE [LARGE SCALE GENOMIC DNA]</scope>
    <source>
        <strain evidence="1 2">DSM 105096</strain>
    </source>
</reference>
<name>A0ABX0XG68_9BACT</name>
<proteinExistence type="predicted"/>
<accession>A0ABX0XG68</accession>
<evidence type="ECO:0000313" key="1">
    <source>
        <dbReference type="EMBL" id="NJC28212.1"/>
    </source>
</evidence>
<keyword evidence="2" id="KW-1185">Reference proteome</keyword>
<organism evidence="1 2">
    <name type="scientific">Neolewinella antarctica</name>
    <dbReference type="NCBI Taxonomy" id="442734"/>
    <lineage>
        <taxon>Bacteria</taxon>
        <taxon>Pseudomonadati</taxon>
        <taxon>Bacteroidota</taxon>
        <taxon>Saprospiria</taxon>
        <taxon>Saprospirales</taxon>
        <taxon>Lewinellaceae</taxon>
        <taxon>Neolewinella</taxon>
    </lineage>
</organism>
<dbReference type="RefSeq" id="WP_168040002.1">
    <property type="nucleotide sequence ID" value="NZ_JAATJH010000009.1"/>
</dbReference>
<dbReference type="EMBL" id="JAATJH010000009">
    <property type="protein sequence ID" value="NJC28212.1"/>
    <property type="molecule type" value="Genomic_DNA"/>
</dbReference>
<protein>
    <submittedName>
        <fullName evidence="1">Uncharacterized protein</fullName>
    </submittedName>
</protein>
<dbReference type="Proteomes" id="UP000770785">
    <property type="component" value="Unassembled WGS sequence"/>
</dbReference>
<evidence type="ECO:0000313" key="2">
    <source>
        <dbReference type="Proteomes" id="UP000770785"/>
    </source>
</evidence>
<gene>
    <name evidence="1" type="ORF">GGR27_003733</name>
</gene>
<sequence>MAFWDNITDLFRKADESTPGNAAVHELIVRDEEFLEGYERWKRTRNSGRLLDWLVEQYATHRAGQPTDSGVGFLDLASSKGFVIYFQQLNYTPAEIEYFFDFLKERVQTLDYRSDISDRRVFSRKNWVETQERHYLKPRKDYESGKLIEQGFGNVTIEHELRNDAPHNLRLRATFYSDSLYKEPASFGALMMALSAEEA</sequence>
<comment type="caution">
    <text evidence="1">The sequence shown here is derived from an EMBL/GenBank/DDBJ whole genome shotgun (WGS) entry which is preliminary data.</text>
</comment>